<accession>A0A4Z2IJQ1</accession>
<comment type="caution">
    <text evidence="2">The sequence shown here is derived from an EMBL/GenBank/DDBJ whole genome shotgun (WGS) entry which is preliminary data.</text>
</comment>
<dbReference type="PROSITE" id="PS50209">
    <property type="entry name" value="CARD"/>
    <property type="match status" value="1"/>
</dbReference>
<dbReference type="OrthoDB" id="120976at2759"/>
<evidence type="ECO:0000313" key="3">
    <source>
        <dbReference type="Proteomes" id="UP000314294"/>
    </source>
</evidence>
<protein>
    <submittedName>
        <fullName evidence="2">Nucleotide-binding oligomerization domain-containing protein 1</fullName>
    </submittedName>
</protein>
<dbReference type="InterPro" id="IPR011029">
    <property type="entry name" value="DEATH-like_dom_sf"/>
</dbReference>
<dbReference type="Pfam" id="PF00619">
    <property type="entry name" value="CARD"/>
    <property type="match status" value="1"/>
</dbReference>
<dbReference type="EMBL" id="SRLO01000077">
    <property type="protein sequence ID" value="TNN77991.1"/>
    <property type="molecule type" value="Genomic_DNA"/>
</dbReference>
<evidence type="ECO:0000259" key="1">
    <source>
        <dbReference type="PROSITE" id="PS50209"/>
    </source>
</evidence>
<name>A0A4Z2IJQ1_9TELE</name>
<dbReference type="Proteomes" id="UP000314294">
    <property type="component" value="Unassembled WGS sequence"/>
</dbReference>
<dbReference type="InterPro" id="IPR001315">
    <property type="entry name" value="CARD"/>
</dbReference>
<reference evidence="2 3" key="1">
    <citation type="submission" date="2019-03" db="EMBL/GenBank/DDBJ databases">
        <title>First draft genome of Liparis tanakae, snailfish: a comprehensive survey of snailfish specific genes.</title>
        <authorList>
            <person name="Kim W."/>
            <person name="Song I."/>
            <person name="Jeong J.-H."/>
            <person name="Kim D."/>
            <person name="Kim S."/>
            <person name="Ryu S."/>
            <person name="Song J.Y."/>
            <person name="Lee S.K."/>
        </authorList>
    </citation>
    <scope>NUCLEOTIDE SEQUENCE [LARGE SCALE GENOMIC DNA]</scope>
    <source>
        <tissue evidence="2">Muscle</tissue>
    </source>
</reference>
<dbReference type="SUPFAM" id="SSF47986">
    <property type="entry name" value="DEATH domain"/>
    <property type="match status" value="1"/>
</dbReference>
<dbReference type="AlphaFoldDB" id="A0A4Z2IJQ1"/>
<proteinExistence type="predicted"/>
<dbReference type="Gene3D" id="1.10.533.10">
    <property type="entry name" value="Death Domain, Fas"/>
    <property type="match status" value="1"/>
</dbReference>
<sequence>MDQKEEAKAPCLSMLTSHRERLVTGLRSIQCILDNLLACAFLCEEDVEIVQRSATKTDKAINGFVMQQLGC</sequence>
<evidence type="ECO:0000313" key="2">
    <source>
        <dbReference type="EMBL" id="TNN77991.1"/>
    </source>
</evidence>
<keyword evidence="3" id="KW-1185">Reference proteome</keyword>
<gene>
    <name evidence="2" type="primary">NOD1_2</name>
    <name evidence="2" type="ORF">EYF80_011744</name>
</gene>
<dbReference type="GO" id="GO:0042981">
    <property type="term" value="P:regulation of apoptotic process"/>
    <property type="evidence" value="ECO:0007669"/>
    <property type="project" value="InterPro"/>
</dbReference>
<feature type="domain" description="CARD" evidence="1">
    <location>
        <begin position="13"/>
        <end position="60"/>
    </location>
</feature>
<organism evidence="2 3">
    <name type="scientific">Liparis tanakae</name>
    <name type="common">Tanaka's snailfish</name>
    <dbReference type="NCBI Taxonomy" id="230148"/>
    <lineage>
        <taxon>Eukaryota</taxon>
        <taxon>Metazoa</taxon>
        <taxon>Chordata</taxon>
        <taxon>Craniata</taxon>
        <taxon>Vertebrata</taxon>
        <taxon>Euteleostomi</taxon>
        <taxon>Actinopterygii</taxon>
        <taxon>Neopterygii</taxon>
        <taxon>Teleostei</taxon>
        <taxon>Neoteleostei</taxon>
        <taxon>Acanthomorphata</taxon>
        <taxon>Eupercaria</taxon>
        <taxon>Perciformes</taxon>
        <taxon>Cottioidei</taxon>
        <taxon>Cottales</taxon>
        <taxon>Liparidae</taxon>
        <taxon>Liparis</taxon>
    </lineage>
</organism>